<feature type="signal peptide" evidence="1">
    <location>
        <begin position="1"/>
        <end position="18"/>
    </location>
</feature>
<protein>
    <recommendedName>
        <fullName evidence="4">Outer membrane protein beta-barrel domain-containing protein</fullName>
    </recommendedName>
</protein>
<comment type="caution">
    <text evidence="2">The sequence shown here is derived from an EMBL/GenBank/DDBJ whole genome shotgun (WGS) entry which is preliminary data.</text>
</comment>
<evidence type="ECO:0000313" key="3">
    <source>
        <dbReference type="Proteomes" id="UP000601361"/>
    </source>
</evidence>
<proteinExistence type="predicted"/>
<evidence type="ECO:0008006" key="4">
    <source>
        <dbReference type="Google" id="ProtNLM"/>
    </source>
</evidence>
<sequence length="222" mass="24594">MYKLLSCSLLALPLATRAQTPGSSLPLKAYVGVGVNGGRYYDKRYGEVLNNGLLYSPTVVAGLHLTPTLTLQLGANMYNHRMSYTAQGVDYSAGNPNNPVISYTSGTTRRRYYIVPLLVRYTFAGSAQRMKLDGLLGITIYHTREHSTTTHLDSQFQVTNQYAYSRNATYANLLVGIGARYALLPKLELASEVRINPFYFGYSVGAYPNVDLSIRYCFGTLQ</sequence>
<keyword evidence="1" id="KW-0732">Signal</keyword>
<evidence type="ECO:0000313" key="2">
    <source>
        <dbReference type="EMBL" id="GGG50989.1"/>
    </source>
</evidence>
<keyword evidence="3" id="KW-1185">Reference proteome</keyword>
<name>A0ABQ1WYK7_9BACT</name>
<organism evidence="2 3">
    <name type="scientific">Hymenobacter glacieicola</name>
    <dbReference type="NCBI Taxonomy" id="1562124"/>
    <lineage>
        <taxon>Bacteria</taxon>
        <taxon>Pseudomonadati</taxon>
        <taxon>Bacteroidota</taxon>
        <taxon>Cytophagia</taxon>
        <taxon>Cytophagales</taxon>
        <taxon>Hymenobacteraceae</taxon>
        <taxon>Hymenobacter</taxon>
    </lineage>
</organism>
<accession>A0ABQ1WYK7</accession>
<gene>
    <name evidence="2" type="ORF">GCM10011378_28970</name>
</gene>
<feature type="chain" id="PRO_5045361232" description="Outer membrane protein beta-barrel domain-containing protein" evidence="1">
    <location>
        <begin position="19"/>
        <end position="222"/>
    </location>
</feature>
<dbReference type="RefSeq" id="WP_188558569.1">
    <property type="nucleotide sequence ID" value="NZ_BMGS01000007.1"/>
</dbReference>
<evidence type="ECO:0000256" key="1">
    <source>
        <dbReference type="SAM" id="SignalP"/>
    </source>
</evidence>
<reference evidence="3" key="1">
    <citation type="journal article" date="2019" name="Int. J. Syst. Evol. Microbiol.">
        <title>The Global Catalogue of Microorganisms (GCM) 10K type strain sequencing project: providing services to taxonomists for standard genome sequencing and annotation.</title>
        <authorList>
            <consortium name="The Broad Institute Genomics Platform"/>
            <consortium name="The Broad Institute Genome Sequencing Center for Infectious Disease"/>
            <person name="Wu L."/>
            <person name="Ma J."/>
        </authorList>
    </citation>
    <scope>NUCLEOTIDE SEQUENCE [LARGE SCALE GENOMIC DNA]</scope>
    <source>
        <strain evidence="3">CGMCC 1.12990</strain>
    </source>
</reference>
<dbReference type="Proteomes" id="UP000601361">
    <property type="component" value="Unassembled WGS sequence"/>
</dbReference>
<dbReference type="EMBL" id="BMGS01000007">
    <property type="protein sequence ID" value="GGG50989.1"/>
    <property type="molecule type" value="Genomic_DNA"/>
</dbReference>